<protein>
    <submittedName>
        <fullName evidence="2">Integration host factor, actinobacterial type</fullName>
    </submittedName>
</protein>
<accession>A0AAU7V570</accession>
<feature type="domain" description="Integration host factor-like helix-two turn-helix" evidence="1">
    <location>
        <begin position="34"/>
        <end position="104"/>
    </location>
</feature>
<dbReference type="NCBIfam" id="NF041260">
    <property type="entry name" value="actino_IHF"/>
    <property type="match status" value="1"/>
</dbReference>
<dbReference type="Pfam" id="PF22525">
    <property type="entry name" value="H2TH_5"/>
    <property type="match status" value="1"/>
</dbReference>
<gene>
    <name evidence="2" type="primary">mihF</name>
    <name evidence="2" type="ORF">SAC06_05735</name>
</gene>
<sequence length="108" mass="12045">MRLTLPHLSAEQRKEALAMATAARKRRAEIGAQLKNREMTLAEVIALSETDSAIAKMRVMSLLRALPRVGPQRAHQALDDLGIIPTRRVQGLGCVQRESLVQYFQNLV</sequence>
<dbReference type="RefSeq" id="WP_350257364.1">
    <property type="nucleotide sequence ID" value="NZ_CP138335.1"/>
</dbReference>
<dbReference type="KEGG" id="sapp:SAC06_05735"/>
<dbReference type="AlphaFoldDB" id="A0AAU7V570"/>
<dbReference type="EMBL" id="CP138335">
    <property type="protein sequence ID" value="XBW07158.1"/>
    <property type="molecule type" value="Genomic_DNA"/>
</dbReference>
<dbReference type="InterPro" id="IPR047806">
    <property type="entry name" value="IHF_actinobact"/>
</dbReference>
<reference evidence="2" key="1">
    <citation type="submission" date="2023-11" db="EMBL/GenBank/DDBJ databases">
        <title>Scrofimicrobium hongkongense sp. nov., isolated from a patient with peritonitis.</title>
        <authorList>
            <person name="Lao H.Y."/>
            <person name="Wong A.Y.P."/>
            <person name="Ng T.L."/>
            <person name="Wong R.Y.L."/>
            <person name="Yau M.C.Y."/>
            <person name="Lam J.Y.W."/>
            <person name="Siu G.K.H."/>
        </authorList>
    </citation>
    <scope>NUCLEOTIDE SEQUENCE</scope>
    <source>
        <strain evidence="2">R131</strain>
    </source>
</reference>
<name>A0AAU7V570_9ACTO</name>
<evidence type="ECO:0000313" key="2">
    <source>
        <dbReference type="EMBL" id="XBW07158.1"/>
    </source>
</evidence>
<proteinExistence type="predicted"/>
<organism evidence="2">
    <name type="scientific">Scrofimicrobium appendicitidis</name>
    <dbReference type="NCBI Taxonomy" id="3079930"/>
    <lineage>
        <taxon>Bacteria</taxon>
        <taxon>Bacillati</taxon>
        <taxon>Actinomycetota</taxon>
        <taxon>Actinomycetes</taxon>
        <taxon>Actinomycetales</taxon>
        <taxon>Actinomycetaceae</taxon>
        <taxon>Scrofimicrobium</taxon>
    </lineage>
</organism>
<dbReference type="InterPro" id="IPR055201">
    <property type="entry name" value="IHF-like_H2TH"/>
</dbReference>
<evidence type="ECO:0000259" key="1">
    <source>
        <dbReference type="Pfam" id="PF22525"/>
    </source>
</evidence>
<dbReference type="Gene3D" id="1.10.8.50">
    <property type="match status" value="1"/>
</dbReference>